<accession>A0A8J6EZA4</accession>
<sequence>MSYMMLRIKRNAFRIRGHETHLSSEDLCTKIRLAALQLSLNLNLVRMPFMVQQNSLKEGMAYHTILRQMSRLCYICGHF</sequence>
<name>A0A8J6EZA4_ELECQ</name>
<dbReference type="EMBL" id="WNTK01000008">
    <property type="protein sequence ID" value="KAG9478877.1"/>
    <property type="molecule type" value="Genomic_DNA"/>
</dbReference>
<protein>
    <submittedName>
        <fullName evidence="1">Uncharacterized protein</fullName>
    </submittedName>
</protein>
<gene>
    <name evidence="1" type="ORF">GDO78_012506</name>
</gene>
<dbReference type="Proteomes" id="UP000770717">
    <property type="component" value="Unassembled WGS sequence"/>
</dbReference>
<dbReference type="AlphaFoldDB" id="A0A8J6EZA4"/>
<evidence type="ECO:0000313" key="1">
    <source>
        <dbReference type="EMBL" id="KAG9478877.1"/>
    </source>
</evidence>
<reference evidence="1" key="1">
    <citation type="thesis" date="2020" institute="ProQuest LLC" country="789 East Eisenhower Parkway, Ann Arbor, MI, USA">
        <title>Comparative Genomics and Chromosome Evolution.</title>
        <authorList>
            <person name="Mudd A.B."/>
        </authorList>
    </citation>
    <scope>NUCLEOTIDE SEQUENCE</scope>
    <source>
        <strain evidence="1">HN-11 Male</strain>
        <tissue evidence="1">Kidney and liver</tissue>
    </source>
</reference>
<comment type="caution">
    <text evidence="1">The sequence shown here is derived from an EMBL/GenBank/DDBJ whole genome shotgun (WGS) entry which is preliminary data.</text>
</comment>
<proteinExistence type="predicted"/>
<keyword evidence="2" id="KW-1185">Reference proteome</keyword>
<organism evidence="1 2">
    <name type="scientific">Eleutherodactylus coqui</name>
    <name type="common">Puerto Rican coqui</name>
    <dbReference type="NCBI Taxonomy" id="57060"/>
    <lineage>
        <taxon>Eukaryota</taxon>
        <taxon>Metazoa</taxon>
        <taxon>Chordata</taxon>
        <taxon>Craniata</taxon>
        <taxon>Vertebrata</taxon>
        <taxon>Euteleostomi</taxon>
        <taxon>Amphibia</taxon>
        <taxon>Batrachia</taxon>
        <taxon>Anura</taxon>
        <taxon>Neobatrachia</taxon>
        <taxon>Hyloidea</taxon>
        <taxon>Eleutherodactylidae</taxon>
        <taxon>Eleutherodactylinae</taxon>
        <taxon>Eleutherodactylus</taxon>
        <taxon>Eleutherodactylus</taxon>
    </lineage>
</organism>
<evidence type="ECO:0000313" key="2">
    <source>
        <dbReference type="Proteomes" id="UP000770717"/>
    </source>
</evidence>